<proteinExistence type="predicted"/>
<feature type="transmembrane region" description="Helical" evidence="5">
    <location>
        <begin position="110"/>
        <end position="127"/>
    </location>
</feature>
<feature type="transmembrane region" description="Helical" evidence="5">
    <location>
        <begin position="230"/>
        <end position="249"/>
    </location>
</feature>
<dbReference type="GO" id="GO:0016874">
    <property type="term" value="F:ligase activity"/>
    <property type="evidence" value="ECO:0007669"/>
    <property type="project" value="UniProtKB-KW"/>
</dbReference>
<dbReference type="PANTHER" id="PTHR37422">
    <property type="entry name" value="TEICHURONIC ACID BIOSYNTHESIS PROTEIN TUAE"/>
    <property type="match status" value="1"/>
</dbReference>
<feature type="transmembrane region" description="Helical" evidence="5">
    <location>
        <begin position="55"/>
        <end position="74"/>
    </location>
</feature>
<feature type="transmembrane region" description="Helical" evidence="5">
    <location>
        <begin position="347"/>
        <end position="369"/>
    </location>
</feature>
<feature type="domain" description="O-antigen ligase-related" evidence="6">
    <location>
        <begin position="214"/>
        <end position="363"/>
    </location>
</feature>
<dbReference type="Gene3D" id="1.25.40.10">
    <property type="entry name" value="Tetratricopeptide repeat domain"/>
    <property type="match status" value="1"/>
</dbReference>
<evidence type="ECO:0000256" key="5">
    <source>
        <dbReference type="SAM" id="Phobius"/>
    </source>
</evidence>
<dbReference type="InterPro" id="IPR011990">
    <property type="entry name" value="TPR-like_helical_dom_sf"/>
</dbReference>
<sequence length="604" mass="69646">MNVYSTTPMESNLFTKRWSFVNSSLLCCVLITLLCWSVFIERTDIYDGKVLSKCLYFNKVASFTGFVLGIIYLLRRRVVYVGLSLTSYFIIAYLSYLCIHVLYFDTYLDVRIGSQFLLLLISLVISIERPKETYIIIVIWFFACVEAIWGLYQLYQHFYDWKHFDNPLGSLYNTGIYGIYLCIPFVLAVVSSKKYVATSACSKHYLFHTIRYITLILTGTVLPFTGSRTAWVATLGGLFVFVCHRYRLIQLFQQNKIWIKGLVSFLLIGIVSLFILQLFFLKENSAIGRTLIWKVGFTMWLDNPFWGKGFNSVSHQYFNYQAHYFSVDRSAQEQWIAGNVSYVFNDFLQIAIEYGSIGLILFVGIYTTIIRKNTSPYVAVLVSCLLTGQSSYPLESIPTQLHWYLILSLCLLRVVPLKSILLSKWTMSILGVAIFSLSLILWLKTSQSDETERASYKAEQLFNQEQYKMAILVYEKIPNLNAVNLLVYGKSLALDGQHSKAIRVYEQAKVLLAEPFLCNNLGLSYQAIKKFKKAEENYRLSHNMIPNLIYPKYLLANLYIEKGDVKKAKEQAIEVVDSPVKVYSEAAEEMKEEMRDFIRTIALK</sequence>
<feature type="transmembrane region" description="Helical" evidence="5">
    <location>
        <begin position="81"/>
        <end position="104"/>
    </location>
</feature>
<feature type="transmembrane region" description="Helical" evidence="5">
    <location>
        <begin position="175"/>
        <end position="193"/>
    </location>
</feature>
<accession>A0ABU5QS62</accession>
<evidence type="ECO:0000256" key="4">
    <source>
        <dbReference type="ARBA" id="ARBA00023136"/>
    </source>
</evidence>
<dbReference type="RefSeq" id="WP_323251339.1">
    <property type="nucleotide sequence ID" value="NZ_JAYFUL010000033.1"/>
</dbReference>
<keyword evidence="3 5" id="KW-1133">Transmembrane helix</keyword>
<protein>
    <submittedName>
        <fullName evidence="7">O-antigen ligase family protein</fullName>
    </submittedName>
</protein>
<evidence type="ECO:0000256" key="1">
    <source>
        <dbReference type="ARBA" id="ARBA00004141"/>
    </source>
</evidence>
<gene>
    <name evidence="7" type="ORF">VB264_17435</name>
</gene>
<dbReference type="Proteomes" id="UP001304671">
    <property type="component" value="Unassembled WGS sequence"/>
</dbReference>
<feature type="transmembrane region" description="Helical" evidence="5">
    <location>
        <begin position="205"/>
        <end position="224"/>
    </location>
</feature>
<feature type="transmembrane region" description="Helical" evidence="5">
    <location>
        <begin position="261"/>
        <end position="281"/>
    </location>
</feature>
<organism evidence="7 8">
    <name type="scientific">Arcicella aquatica</name>
    <dbReference type="NCBI Taxonomy" id="217141"/>
    <lineage>
        <taxon>Bacteria</taxon>
        <taxon>Pseudomonadati</taxon>
        <taxon>Bacteroidota</taxon>
        <taxon>Cytophagia</taxon>
        <taxon>Cytophagales</taxon>
        <taxon>Flectobacillaceae</taxon>
        <taxon>Arcicella</taxon>
    </lineage>
</organism>
<evidence type="ECO:0000256" key="2">
    <source>
        <dbReference type="ARBA" id="ARBA00022692"/>
    </source>
</evidence>
<comment type="subcellular location">
    <subcellularLocation>
        <location evidence="1">Membrane</location>
        <topology evidence="1">Multi-pass membrane protein</topology>
    </subcellularLocation>
</comment>
<evidence type="ECO:0000256" key="3">
    <source>
        <dbReference type="ARBA" id="ARBA00022989"/>
    </source>
</evidence>
<dbReference type="PANTHER" id="PTHR37422:SF13">
    <property type="entry name" value="LIPOPOLYSACCHARIDE BIOSYNTHESIS PROTEIN PA4999-RELATED"/>
    <property type="match status" value="1"/>
</dbReference>
<dbReference type="Pfam" id="PF04932">
    <property type="entry name" value="Wzy_C"/>
    <property type="match status" value="1"/>
</dbReference>
<reference evidence="7 8" key="1">
    <citation type="submission" date="2023-12" db="EMBL/GenBank/DDBJ databases">
        <title>Novel species of the genus Arcicella isolated from rivers.</title>
        <authorList>
            <person name="Lu H."/>
        </authorList>
    </citation>
    <scope>NUCLEOTIDE SEQUENCE [LARGE SCALE GENOMIC DNA]</scope>
    <source>
        <strain evidence="7 8">LMG 21963</strain>
    </source>
</reference>
<feature type="transmembrane region" description="Helical" evidence="5">
    <location>
        <begin position="425"/>
        <end position="443"/>
    </location>
</feature>
<keyword evidence="8" id="KW-1185">Reference proteome</keyword>
<dbReference type="SUPFAM" id="SSF48452">
    <property type="entry name" value="TPR-like"/>
    <property type="match status" value="1"/>
</dbReference>
<dbReference type="InterPro" id="IPR051533">
    <property type="entry name" value="WaaL-like"/>
</dbReference>
<evidence type="ECO:0000259" key="6">
    <source>
        <dbReference type="Pfam" id="PF04932"/>
    </source>
</evidence>
<evidence type="ECO:0000313" key="8">
    <source>
        <dbReference type="Proteomes" id="UP001304671"/>
    </source>
</evidence>
<feature type="transmembrane region" description="Helical" evidence="5">
    <location>
        <begin position="134"/>
        <end position="155"/>
    </location>
</feature>
<keyword evidence="2 5" id="KW-0812">Transmembrane</keyword>
<name>A0ABU5QS62_9BACT</name>
<dbReference type="EMBL" id="JAYFUL010000033">
    <property type="protein sequence ID" value="MEA5259585.1"/>
    <property type="molecule type" value="Genomic_DNA"/>
</dbReference>
<keyword evidence="7" id="KW-0436">Ligase</keyword>
<feature type="transmembrane region" description="Helical" evidence="5">
    <location>
        <begin position="20"/>
        <end position="40"/>
    </location>
</feature>
<comment type="caution">
    <text evidence="7">The sequence shown here is derived from an EMBL/GenBank/DDBJ whole genome shotgun (WGS) entry which is preliminary data.</text>
</comment>
<dbReference type="InterPro" id="IPR007016">
    <property type="entry name" value="O-antigen_ligase-rel_domated"/>
</dbReference>
<keyword evidence="4 5" id="KW-0472">Membrane</keyword>
<evidence type="ECO:0000313" key="7">
    <source>
        <dbReference type="EMBL" id="MEA5259585.1"/>
    </source>
</evidence>